<gene>
    <name evidence="1" type="ORF">SAMN05660742_11358</name>
</gene>
<reference evidence="1 2" key="1">
    <citation type="submission" date="2016-10" db="EMBL/GenBank/DDBJ databases">
        <authorList>
            <person name="de Groot N.N."/>
        </authorList>
    </citation>
    <scope>NUCLEOTIDE SEQUENCE [LARGE SCALE GENOMIC DNA]</scope>
    <source>
        <strain evidence="1 2">DSM 2179</strain>
    </source>
</reference>
<dbReference type="InterPro" id="IPR018743">
    <property type="entry name" value="DUF2292"/>
</dbReference>
<keyword evidence="2" id="KW-1185">Reference proteome</keyword>
<evidence type="ECO:0000313" key="2">
    <source>
        <dbReference type="Proteomes" id="UP000199662"/>
    </source>
</evidence>
<dbReference type="AlphaFoldDB" id="A0A1H7AN62"/>
<accession>A0A1H7AN62</accession>
<dbReference type="Proteomes" id="UP000199662">
    <property type="component" value="Unassembled WGS sequence"/>
</dbReference>
<dbReference type="STRING" id="84035.SAMN05660742_11358"/>
<sequence length="124" mass="14258">MAVRKIQIGTNSNSAISQHLMEQIVDVLKTTFHGNVTLVTQNFRLVQIERNEKIRPCDMITRGQKLNVDKKSDYTQIGKKIQKEFGDLEYGQIVIVIKEGKIIQIERTEKHRFQEFTGLDGEGI</sequence>
<protein>
    <submittedName>
        <fullName evidence="1">Uncharacterized protein</fullName>
    </submittedName>
</protein>
<name>A0A1H7AN62_9FIRM</name>
<organism evidence="1 2">
    <name type="scientific">Propionispira arboris</name>
    <dbReference type="NCBI Taxonomy" id="84035"/>
    <lineage>
        <taxon>Bacteria</taxon>
        <taxon>Bacillati</taxon>
        <taxon>Bacillota</taxon>
        <taxon>Negativicutes</taxon>
        <taxon>Selenomonadales</taxon>
        <taxon>Selenomonadaceae</taxon>
        <taxon>Propionispira</taxon>
    </lineage>
</organism>
<dbReference type="EMBL" id="FNZK01000013">
    <property type="protein sequence ID" value="SEJ67009.1"/>
    <property type="molecule type" value="Genomic_DNA"/>
</dbReference>
<dbReference type="Pfam" id="PF10055">
    <property type="entry name" value="DUF2292"/>
    <property type="match status" value="2"/>
</dbReference>
<proteinExistence type="predicted"/>
<evidence type="ECO:0000313" key="1">
    <source>
        <dbReference type="EMBL" id="SEJ67009.1"/>
    </source>
</evidence>
<dbReference type="RefSeq" id="WP_143063175.1">
    <property type="nucleotide sequence ID" value="NZ_FNZK01000013.1"/>
</dbReference>